<evidence type="ECO:0000256" key="1">
    <source>
        <dbReference type="ARBA" id="ARBA00001974"/>
    </source>
</evidence>
<dbReference type="Proteomes" id="UP000837857">
    <property type="component" value="Chromosome 1"/>
</dbReference>
<dbReference type="EMBL" id="OW152813">
    <property type="protein sequence ID" value="CAH2035309.1"/>
    <property type="molecule type" value="Genomic_DNA"/>
</dbReference>
<keyword evidence="2 7" id="KW-0285">Flavoprotein</keyword>
<evidence type="ECO:0000313" key="10">
    <source>
        <dbReference type="Proteomes" id="UP000837857"/>
    </source>
</evidence>
<reference evidence="9" key="1">
    <citation type="submission" date="2022-03" db="EMBL/GenBank/DDBJ databases">
        <authorList>
            <person name="Martin H S."/>
        </authorList>
    </citation>
    <scope>NUCLEOTIDE SEQUENCE</scope>
</reference>
<evidence type="ECO:0000313" key="9">
    <source>
        <dbReference type="EMBL" id="CAH2035309.1"/>
    </source>
</evidence>
<evidence type="ECO:0000256" key="2">
    <source>
        <dbReference type="ARBA" id="ARBA00022630"/>
    </source>
</evidence>
<feature type="domain" description="ERV/ALR sulfhydryl oxidase" evidence="8">
    <location>
        <begin position="1"/>
        <end position="45"/>
    </location>
</feature>
<keyword evidence="4 7" id="KW-0274">FAD</keyword>
<proteinExistence type="predicted"/>
<keyword evidence="10" id="KW-1185">Reference proteome</keyword>
<comment type="cofactor">
    <cofactor evidence="1 7">
        <name>FAD</name>
        <dbReference type="ChEBI" id="CHEBI:57692"/>
    </cofactor>
</comment>
<keyword evidence="3" id="KW-0732">Signal</keyword>
<evidence type="ECO:0000256" key="4">
    <source>
        <dbReference type="ARBA" id="ARBA00022827"/>
    </source>
</evidence>
<evidence type="ECO:0000256" key="7">
    <source>
        <dbReference type="RuleBase" id="RU371123"/>
    </source>
</evidence>
<dbReference type="PANTHER" id="PTHR22897">
    <property type="entry name" value="QUIESCIN Q6-RELATED SULFHYDRYL OXIDASE"/>
    <property type="match status" value="1"/>
</dbReference>
<feature type="non-terminal residue" evidence="9">
    <location>
        <position position="1"/>
    </location>
</feature>
<evidence type="ECO:0000256" key="6">
    <source>
        <dbReference type="ARBA" id="ARBA00023157"/>
    </source>
</evidence>
<name>A0ABN8HPI7_9NEOP</name>
<dbReference type="InterPro" id="IPR039798">
    <property type="entry name" value="Sulfhydryl_oxidase"/>
</dbReference>
<evidence type="ECO:0000256" key="5">
    <source>
        <dbReference type="ARBA" id="ARBA00023002"/>
    </source>
</evidence>
<comment type="catalytic activity">
    <reaction evidence="7">
        <text>2 R'C(R)SH + O2 = R'C(R)S-S(R)CR' + H2O2</text>
        <dbReference type="Rhea" id="RHEA:17357"/>
        <dbReference type="ChEBI" id="CHEBI:15379"/>
        <dbReference type="ChEBI" id="CHEBI:16240"/>
        <dbReference type="ChEBI" id="CHEBI:16520"/>
        <dbReference type="ChEBI" id="CHEBI:17412"/>
        <dbReference type="EC" id="1.8.3.2"/>
    </reaction>
</comment>
<evidence type="ECO:0000259" key="8">
    <source>
        <dbReference type="PROSITE" id="PS51324"/>
    </source>
</evidence>
<sequence length="111" mass="12449">MAARNRLFDVKENDKAVLWLWISHNEVNLRLAGDVTEDPEHPKIQFPSVAKCPECRLVRGAWNLPAVYQYLQKVYGSGNIQSGRRLAQSDVAASPFSSLDIGMLSLLYMTA</sequence>
<dbReference type="InterPro" id="IPR036774">
    <property type="entry name" value="ERV/ALR_sulphydryl_oxid_sf"/>
</dbReference>
<accession>A0ABN8HPI7</accession>
<dbReference type="SUPFAM" id="SSF69000">
    <property type="entry name" value="FAD-dependent thiol oxidase"/>
    <property type="match status" value="1"/>
</dbReference>
<dbReference type="InterPro" id="IPR017905">
    <property type="entry name" value="ERV/ALR_sulphydryl_oxidase"/>
</dbReference>
<evidence type="ECO:0000256" key="3">
    <source>
        <dbReference type="ARBA" id="ARBA00022729"/>
    </source>
</evidence>
<protein>
    <recommendedName>
        <fullName evidence="7">Sulfhydryl oxidase</fullName>
        <ecNumber evidence="7">1.8.3.2</ecNumber>
    </recommendedName>
</protein>
<dbReference type="EC" id="1.8.3.2" evidence="7"/>
<gene>
    <name evidence="9" type="ORF">IPOD504_LOCUS501</name>
</gene>
<dbReference type="Gene3D" id="1.20.120.310">
    <property type="entry name" value="ERV/ALR sulfhydryl oxidase domain"/>
    <property type="match status" value="1"/>
</dbReference>
<dbReference type="PANTHER" id="PTHR22897:SF8">
    <property type="entry name" value="SULFHYDRYL OXIDASE"/>
    <property type="match status" value="1"/>
</dbReference>
<dbReference type="PROSITE" id="PS51324">
    <property type="entry name" value="ERV_ALR"/>
    <property type="match status" value="1"/>
</dbReference>
<keyword evidence="6" id="KW-1015">Disulfide bond</keyword>
<keyword evidence="5 7" id="KW-0560">Oxidoreductase</keyword>
<organism evidence="9 10">
    <name type="scientific">Iphiclides podalirius</name>
    <name type="common">scarce swallowtail</name>
    <dbReference type="NCBI Taxonomy" id="110791"/>
    <lineage>
        <taxon>Eukaryota</taxon>
        <taxon>Metazoa</taxon>
        <taxon>Ecdysozoa</taxon>
        <taxon>Arthropoda</taxon>
        <taxon>Hexapoda</taxon>
        <taxon>Insecta</taxon>
        <taxon>Pterygota</taxon>
        <taxon>Neoptera</taxon>
        <taxon>Endopterygota</taxon>
        <taxon>Lepidoptera</taxon>
        <taxon>Glossata</taxon>
        <taxon>Ditrysia</taxon>
        <taxon>Papilionoidea</taxon>
        <taxon>Papilionidae</taxon>
        <taxon>Papilioninae</taxon>
        <taxon>Iphiclides</taxon>
    </lineage>
</organism>